<accession>A0A2V4PNF6</accession>
<dbReference type="Gene3D" id="3.40.50.300">
    <property type="entry name" value="P-loop containing nucleotide triphosphate hydrolases"/>
    <property type="match status" value="1"/>
</dbReference>
<dbReference type="InterPro" id="IPR027417">
    <property type="entry name" value="P-loop_NTPase"/>
</dbReference>
<dbReference type="SUPFAM" id="SSF52540">
    <property type="entry name" value="P-loop containing nucleoside triphosphate hydrolases"/>
    <property type="match status" value="1"/>
</dbReference>
<evidence type="ECO:0000259" key="3">
    <source>
        <dbReference type="Pfam" id="PF17886"/>
    </source>
</evidence>
<evidence type="ECO:0000313" key="5">
    <source>
        <dbReference type="Proteomes" id="UP000248039"/>
    </source>
</evidence>
<dbReference type="InterPro" id="IPR025723">
    <property type="entry name" value="ArsA/GET3_ATPase-like"/>
</dbReference>
<dbReference type="OrthoDB" id="9780677at2"/>
<dbReference type="Pfam" id="PF17886">
    <property type="entry name" value="ArsA_HSP20"/>
    <property type="match status" value="1"/>
</dbReference>
<dbReference type="EMBL" id="PYBW01000011">
    <property type="protein sequence ID" value="PYC87800.1"/>
    <property type="molecule type" value="Genomic_DNA"/>
</dbReference>
<dbReference type="InterPro" id="IPR008978">
    <property type="entry name" value="HSP20-like_chaperone"/>
</dbReference>
<dbReference type="RefSeq" id="WP_110665482.1">
    <property type="nucleotide sequence ID" value="NZ_PYBW01000011.1"/>
</dbReference>
<comment type="similarity">
    <text evidence="1">Belongs to the arsA ATPase family.</text>
</comment>
<sequence length="392" mass="40984">MTRVVLVTGDATAVPAVAAATGLHAAGQGLRTLLLAADDPHRQLDEPLGLRLTGKAERAAERLWAVRLDEQEAFRHAVAALDGRLRTGFDLLGVDPLDGDELTALPGTGQLALLRALRLPEGSYDLLVVAAPPPAALTAALALPEQLDRYLARLVPEQKQAARALRPLLAAVAGVPMPADWIYSAKSWAAAELAATRAVIESPDTSVRLAVEAGACAPAALRRAAAGLALFGHRLDSVAAHRALPAAAAHSADPWLAEQAAAERARLAAVDLGVPLLVADRSAATPAEVAAQLYPGLPGAGPEPAARWPWRAEDRRAEEGVLVWRLAAPGAERADLELVRRGDELVVALGPYRRILPLPGALRRCTVAGAALRDGELTLRFAPDPGLWPSGG</sequence>
<dbReference type="Proteomes" id="UP000248039">
    <property type="component" value="Unassembled WGS sequence"/>
</dbReference>
<keyword evidence="5" id="KW-1185">Reference proteome</keyword>
<feature type="domain" description="ArsA/GET3 Anion-transporting ATPase-like" evidence="2">
    <location>
        <begin position="16"/>
        <end position="267"/>
    </location>
</feature>
<dbReference type="AlphaFoldDB" id="A0A2V4PNF6"/>
<evidence type="ECO:0000313" key="4">
    <source>
        <dbReference type="EMBL" id="PYC87800.1"/>
    </source>
</evidence>
<reference evidence="4 5" key="1">
    <citation type="submission" date="2018-03" db="EMBL/GenBank/DDBJ databases">
        <title>Bioinformatic expansion and discovery of thiopeptide antibiotics.</title>
        <authorList>
            <person name="Schwalen C.J."/>
            <person name="Hudson G.A."/>
            <person name="Mitchell D.A."/>
        </authorList>
    </citation>
    <scope>NUCLEOTIDE SEQUENCE [LARGE SCALE GENOMIC DNA]</scope>
    <source>
        <strain evidence="4 5">ATCC 21389</strain>
    </source>
</reference>
<protein>
    <recommendedName>
        <fullName evidence="6">ArsA family ATPase</fullName>
    </recommendedName>
</protein>
<evidence type="ECO:0008006" key="6">
    <source>
        <dbReference type="Google" id="ProtNLM"/>
    </source>
</evidence>
<comment type="caution">
    <text evidence="4">The sequence shown here is derived from an EMBL/GenBank/DDBJ whole genome shotgun (WGS) entry which is preliminary data.</text>
</comment>
<gene>
    <name evidence="4" type="ORF">C7C46_03395</name>
</gene>
<evidence type="ECO:0000259" key="2">
    <source>
        <dbReference type="Pfam" id="PF02374"/>
    </source>
</evidence>
<dbReference type="Gene3D" id="2.60.40.790">
    <property type="match status" value="1"/>
</dbReference>
<organism evidence="4 5">
    <name type="scientific">Streptomyces tateyamensis</name>
    <dbReference type="NCBI Taxonomy" id="565073"/>
    <lineage>
        <taxon>Bacteria</taxon>
        <taxon>Bacillati</taxon>
        <taxon>Actinomycetota</taxon>
        <taxon>Actinomycetes</taxon>
        <taxon>Kitasatosporales</taxon>
        <taxon>Streptomycetaceae</taxon>
        <taxon>Streptomyces</taxon>
    </lineage>
</organism>
<dbReference type="InterPro" id="IPR040612">
    <property type="entry name" value="ArsA_HSP20-like"/>
</dbReference>
<dbReference type="Pfam" id="PF02374">
    <property type="entry name" value="ArsA_ATPase"/>
    <property type="match status" value="1"/>
</dbReference>
<evidence type="ECO:0000256" key="1">
    <source>
        <dbReference type="ARBA" id="ARBA00011040"/>
    </source>
</evidence>
<proteinExistence type="inferred from homology"/>
<feature type="domain" description="ArsA HSP20-like" evidence="3">
    <location>
        <begin position="322"/>
        <end position="381"/>
    </location>
</feature>
<name>A0A2V4PNF6_9ACTN</name>